<evidence type="ECO:0000313" key="10">
    <source>
        <dbReference type="WBParaSite" id="Gr19_v10_g17277.t1"/>
    </source>
</evidence>
<dbReference type="SUPFAM" id="SSF54980">
    <property type="entry name" value="EF-G C-terminal domain-like"/>
    <property type="match status" value="2"/>
</dbReference>
<evidence type="ECO:0000256" key="1">
    <source>
        <dbReference type="ARBA" id="ARBA00005870"/>
    </source>
</evidence>
<dbReference type="InterPro" id="IPR014721">
    <property type="entry name" value="Ribsml_uS5_D2-typ_fold_subgr"/>
</dbReference>
<name>A0A914HIQ7_GLORO</name>
<dbReference type="Pfam" id="PF03764">
    <property type="entry name" value="EFG_IV"/>
    <property type="match status" value="1"/>
</dbReference>
<dbReference type="SUPFAM" id="SSF54211">
    <property type="entry name" value="Ribosomal protein S5 domain 2-like"/>
    <property type="match status" value="1"/>
</dbReference>
<dbReference type="CDD" id="cd16262">
    <property type="entry name" value="EFG_III"/>
    <property type="match status" value="1"/>
</dbReference>
<dbReference type="Pfam" id="PF00679">
    <property type="entry name" value="EFG_C"/>
    <property type="match status" value="1"/>
</dbReference>
<dbReference type="NCBIfam" id="TIGR00484">
    <property type="entry name" value="EF-G"/>
    <property type="match status" value="1"/>
</dbReference>
<dbReference type="PANTHER" id="PTHR43636">
    <property type="entry name" value="ELONGATION FACTOR G, MITOCHONDRIAL"/>
    <property type="match status" value="1"/>
</dbReference>
<dbReference type="InterPro" id="IPR005225">
    <property type="entry name" value="Small_GTP-bd"/>
</dbReference>
<feature type="binding site" evidence="7">
    <location>
        <begin position="178"/>
        <end position="181"/>
    </location>
    <ligand>
        <name>GTP</name>
        <dbReference type="ChEBI" id="CHEBI:37565"/>
    </ligand>
</feature>
<dbReference type="FunFam" id="3.30.70.240:FF:000001">
    <property type="entry name" value="Elongation factor G"/>
    <property type="match status" value="1"/>
</dbReference>
<dbReference type="Pfam" id="PF14492">
    <property type="entry name" value="EFG_III"/>
    <property type="match status" value="1"/>
</dbReference>
<keyword evidence="3 7" id="KW-0251">Elongation factor</keyword>
<comment type="function">
    <text evidence="7">Mitochondrial GTPase that catalyzes the GTP-dependent ribosomal translocation step during translation elongation. During this step, the ribosome changes from the pre-translocational (PRE) to the post-translocational (POST) state as the newly formed A-site-bound peptidyl-tRNA and P-site-bound deacylated tRNA move to the P and E sites, respectively. Catalyzes the coordinated movement of the two tRNA molecules, the mRNA and conformational changes in the ribosome.</text>
</comment>
<keyword evidence="6 7" id="KW-0342">GTP-binding</keyword>
<dbReference type="GO" id="GO:0003746">
    <property type="term" value="F:translation elongation factor activity"/>
    <property type="evidence" value="ECO:0007669"/>
    <property type="project" value="UniProtKB-UniRule"/>
</dbReference>
<dbReference type="FunFam" id="2.40.30.10:FF:000022">
    <property type="entry name" value="Elongation factor G, mitochondrial"/>
    <property type="match status" value="1"/>
</dbReference>
<dbReference type="FunFam" id="3.30.70.870:FF:000001">
    <property type="entry name" value="Elongation factor G"/>
    <property type="match status" value="1"/>
</dbReference>
<dbReference type="AlphaFoldDB" id="A0A914HIQ7"/>
<dbReference type="GO" id="GO:0003924">
    <property type="term" value="F:GTPase activity"/>
    <property type="evidence" value="ECO:0007669"/>
    <property type="project" value="UniProtKB-UniRule"/>
</dbReference>
<dbReference type="Gene3D" id="2.40.30.10">
    <property type="entry name" value="Translation factors"/>
    <property type="match status" value="1"/>
</dbReference>
<dbReference type="SUPFAM" id="SSF50447">
    <property type="entry name" value="Translation proteins"/>
    <property type="match status" value="1"/>
</dbReference>
<evidence type="ECO:0000256" key="6">
    <source>
        <dbReference type="ARBA" id="ARBA00023134"/>
    </source>
</evidence>
<dbReference type="Pfam" id="PF00009">
    <property type="entry name" value="GTP_EFTU"/>
    <property type="match status" value="1"/>
</dbReference>
<dbReference type="FunFam" id="3.40.50.300:FF:000029">
    <property type="entry name" value="Elongation factor G"/>
    <property type="match status" value="1"/>
</dbReference>
<feature type="domain" description="Tr-type G" evidence="8">
    <location>
        <begin position="48"/>
        <end position="325"/>
    </location>
</feature>
<comment type="similarity">
    <text evidence="7">Belongs to the GTP-binding elongation factor family. EF-G/EF-2 subfamily.</text>
</comment>
<evidence type="ECO:0000256" key="5">
    <source>
        <dbReference type="ARBA" id="ARBA00023128"/>
    </source>
</evidence>
<feature type="binding site" evidence="7">
    <location>
        <begin position="57"/>
        <end position="64"/>
    </location>
    <ligand>
        <name>GTP</name>
        <dbReference type="ChEBI" id="CHEBI:37565"/>
    </ligand>
</feature>
<dbReference type="GO" id="GO:0070125">
    <property type="term" value="P:mitochondrial translational elongation"/>
    <property type="evidence" value="ECO:0007669"/>
    <property type="project" value="UniProtKB-UniRule"/>
</dbReference>
<dbReference type="InterPro" id="IPR041095">
    <property type="entry name" value="EFG_II"/>
</dbReference>
<evidence type="ECO:0000256" key="2">
    <source>
        <dbReference type="ARBA" id="ARBA00022741"/>
    </source>
</evidence>
<accession>A0A914HIQ7</accession>
<organism evidence="9 10">
    <name type="scientific">Globodera rostochiensis</name>
    <name type="common">Golden nematode worm</name>
    <name type="synonym">Heterodera rostochiensis</name>
    <dbReference type="NCBI Taxonomy" id="31243"/>
    <lineage>
        <taxon>Eukaryota</taxon>
        <taxon>Metazoa</taxon>
        <taxon>Ecdysozoa</taxon>
        <taxon>Nematoda</taxon>
        <taxon>Chromadorea</taxon>
        <taxon>Rhabditida</taxon>
        <taxon>Tylenchina</taxon>
        <taxon>Tylenchomorpha</taxon>
        <taxon>Tylenchoidea</taxon>
        <taxon>Heteroderidae</taxon>
        <taxon>Heteroderinae</taxon>
        <taxon>Globodera</taxon>
    </lineage>
</organism>
<keyword evidence="4 7" id="KW-0648">Protein biosynthesis</keyword>
<dbReference type="PANTHER" id="PTHR43636:SF2">
    <property type="entry name" value="ELONGATION FACTOR G, MITOCHONDRIAL"/>
    <property type="match status" value="1"/>
</dbReference>
<dbReference type="GO" id="GO:0005739">
    <property type="term" value="C:mitochondrion"/>
    <property type="evidence" value="ECO:0007669"/>
    <property type="project" value="UniProtKB-SubCell"/>
</dbReference>
<dbReference type="NCBIfam" id="NF009381">
    <property type="entry name" value="PRK12740.1-5"/>
    <property type="match status" value="1"/>
</dbReference>
<comment type="pathway">
    <text evidence="7">Protein biosynthesis; polypeptide chain elongation.</text>
</comment>
<dbReference type="PROSITE" id="PS00301">
    <property type="entry name" value="G_TR_1"/>
    <property type="match status" value="1"/>
</dbReference>
<dbReference type="NCBIfam" id="TIGR00231">
    <property type="entry name" value="small_GTP"/>
    <property type="match status" value="1"/>
</dbReference>
<dbReference type="PRINTS" id="PR00315">
    <property type="entry name" value="ELONGATNFCT"/>
</dbReference>
<dbReference type="Gene3D" id="3.30.70.870">
    <property type="entry name" value="Elongation Factor G (Translational Gtpase), domain 3"/>
    <property type="match status" value="1"/>
</dbReference>
<dbReference type="Pfam" id="PF03144">
    <property type="entry name" value="GTP_EFTU_D2"/>
    <property type="match status" value="1"/>
</dbReference>
<reference evidence="10" key="1">
    <citation type="submission" date="2022-11" db="UniProtKB">
        <authorList>
            <consortium name="WormBaseParasite"/>
        </authorList>
    </citation>
    <scope>IDENTIFICATION</scope>
</reference>
<dbReference type="Proteomes" id="UP000887572">
    <property type="component" value="Unplaced"/>
</dbReference>
<dbReference type="InterPro" id="IPR005517">
    <property type="entry name" value="Transl_elong_EFG/EF2_IV"/>
</dbReference>
<dbReference type="InterPro" id="IPR004540">
    <property type="entry name" value="Transl_elong_EFG/EF2"/>
</dbReference>
<dbReference type="InterPro" id="IPR000640">
    <property type="entry name" value="EFG_V-like"/>
</dbReference>
<comment type="subcellular location">
    <subcellularLocation>
        <location evidence="7">Mitochondrion</location>
    </subcellularLocation>
</comment>
<evidence type="ECO:0000256" key="7">
    <source>
        <dbReference type="HAMAP-Rule" id="MF_03061"/>
    </source>
</evidence>
<dbReference type="CDD" id="cd01886">
    <property type="entry name" value="EF-G"/>
    <property type="match status" value="1"/>
</dbReference>
<keyword evidence="9" id="KW-1185">Reference proteome</keyword>
<sequence length="759" mass="85649">MFNGMISINRLTKGRIQCILPISKYRHFSSESILKPDLLSFASLLPAEKIRNIGISAHIDSGKTTVTERILYYAGKIDAMHEVKGKDRVGATMDFMELERQRGITIQAAATYVDWHGTNINIIDTPGHVDFTVEVERALRVLDGAVLVLCGVGGIQSQTFTVNRQLGRYNVPFISFVNKLDRMGASPQKALSGLRRKLGHNAAFIQMPIGMESQFEGIIDLVEELAFFNENEDGSILRREEIPREYREEAKLLRQELLENLANCDDIIAESYLNDVTPSVDEIKNAIRRATIKRSFVPVLVGSALKNKGVQQMLDAVVHYLPNPSEVVNFANLYDKLDNAKRITMDPLRTSNPEMQKPFIGLAFKLEAGNYGQLTFFRIYQGRISKGDTIYATRDGRKVRVQRLVRMHANTMEEVDVAYAGDICATFGLDCFSGETFCSDEQLRIHCESMHIPEPVISMSVKPAGKKDAENFLKALRRFAKEDPTFKVVYNKEHKETVVSGMGELHLEIYAQRMASEYNCPVELGRPTVSYRETVHSPYRFNFRHKKQTGGRGQFGEIEGVISQLPPEKNTLVEFTDNCVGDGIPKKLMPALKKGLLDIVCEGPLIKAPVCGINVIVCDGKTHLVDSTDIAMQATMKNMVREAFDRGDWMLLEPIMKVSCTVPKNFHERVAGTLVQRNAIMTGTTQSDEFVTFECEAPLNDMFGYSTELRTETQGKGEFTMEYSRYSPVPEATQERIIYNWKVETGLIEPEKEKRERKR</sequence>
<dbReference type="Gene3D" id="3.30.70.240">
    <property type="match status" value="1"/>
</dbReference>
<dbReference type="InterPro" id="IPR027417">
    <property type="entry name" value="P-loop_NTPase"/>
</dbReference>
<keyword evidence="5 7" id="KW-0496">Mitochondrion</keyword>
<dbReference type="InterPro" id="IPR004161">
    <property type="entry name" value="EFTu-like_2"/>
</dbReference>
<dbReference type="HAMAP" id="MF_00054_B">
    <property type="entry name" value="EF_G_EF_2_B"/>
    <property type="match status" value="1"/>
</dbReference>
<evidence type="ECO:0000256" key="4">
    <source>
        <dbReference type="ARBA" id="ARBA00022917"/>
    </source>
</evidence>
<keyword evidence="2 7" id="KW-0547">Nucleotide-binding</keyword>
<dbReference type="SMART" id="SM00838">
    <property type="entry name" value="EFG_C"/>
    <property type="match status" value="1"/>
</dbReference>
<dbReference type="PROSITE" id="PS51722">
    <property type="entry name" value="G_TR_2"/>
    <property type="match status" value="1"/>
</dbReference>
<dbReference type="CDD" id="cd04091">
    <property type="entry name" value="mtEFG1_II_like"/>
    <property type="match status" value="1"/>
</dbReference>
<comment type="similarity">
    <text evidence="1">Belongs to the TRAFAC class translation factor GTPase superfamily. Classic translation factor GTPase family. EF-G/EF-2 subfamily.</text>
</comment>
<evidence type="ECO:0000256" key="3">
    <source>
        <dbReference type="ARBA" id="ARBA00022768"/>
    </source>
</evidence>
<dbReference type="InterPro" id="IPR035647">
    <property type="entry name" value="EFG_III/V"/>
</dbReference>
<proteinExistence type="inferred from homology"/>
<dbReference type="InterPro" id="IPR000795">
    <property type="entry name" value="T_Tr_GTP-bd_dom"/>
</dbReference>
<dbReference type="InterPro" id="IPR031157">
    <property type="entry name" value="G_TR_CS"/>
</dbReference>
<dbReference type="GO" id="GO:0005525">
    <property type="term" value="F:GTP binding"/>
    <property type="evidence" value="ECO:0007669"/>
    <property type="project" value="UniProtKB-UniRule"/>
</dbReference>
<feature type="binding site" evidence="7">
    <location>
        <begin position="124"/>
        <end position="128"/>
    </location>
    <ligand>
        <name>GTP</name>
        <dbReference type="ChEBI" id="CHEBI:37565"/>
    </ligand>
</feature>
<dbReference type="WBParaSite" id="Gr19_v10_g17277.t1">
    <property type="protein sequence ID" value="Gr19_v10_g17277.t1"/>
    <property type="gene ID" value="Gr19_v10_g17277"/>
</dbReference>
<dbReference type="InterPro" id="IPR020568">
    <property type="entry name" value="Ribosomal_Su5_D2-typ_SF"/>
</dbReference>
<evidence type="ECO:0000259" key="8">
    <source>
        <dbReference type="PROSITE" id="PS51722"/>
    </source>
</evidence>
<dbReference type="SMART" id="SM00889">
    <property type="entry name" value="EFG_IV"/>
    <property type="match status" value="1"/>
</dbReference>
<protein>
    <recommendedName>
        <fullName evidence="7">Elongation factor G, mitochondrial</fullName>
        <shortName evidence="7">EF-Gmt</shortName>
    </recommendedName>
    <alternativeName>
        <fullName evidence="7">Elongation factor G 1, mitochondrial</fullName>
        <shortName evidence="7">mEF-G 1</shortName>
    </alternativeName>
    <alternativeName>
        <fullName evidence="7">Elongation factor G1</fullName>
    </alternativeName>
</protein>
<dbReference type="Gene3D" id="3.40.50.300">
    <property type="entry name" value="P-loop containing nucleotide triphosphate hydrolases"/>
    <property type="match status" value="1"/>
</dbReference>
<dbReference type="Gene3D" id="3.30.230.10">
    <property type="match status" value="1"/>
</dbReference>
<evidence type="ECO:0000313" key="9">
    <source>
        <dbReference type="Proteomes" id="UP000887572"/>
    </source>
</evidence>
<dbReference type="SUPFAM" id="SSF52540">
    <property type="entry name" value="P-loop containing nucleoside triphosphate hydrolases"/>
    <property type="match status" value="1"/>
</dbReference>
<dbReference type="InterPro" id="IPR009022">
    <property type="entry name" value="EFG_III"/>
</dbReference>
<dbReference type="InterPro" id="IPR009000">
    <property type="entry name" value="Transl_B-barrel_sf"/>
</dbReference>